<keyword evidence="2" id="KW-0472">Membrane</keyword>
<accession>A0A6J5MB82</accession>
<feature type="region of interest" description="Disordered" evidence="1">
    <location>
        <begin position="118"/>
        <end position="144"/>
    </location>
</feature>
<keyword evidence="2" id="KW-0812">Transmembrane</keyword>
<gene>
    <name evidence="3" type="ORF">UFOVP458_6</name>
</gene>
<reference evidence="3" key="1">
    <citation type="submission" date="2020-04" db="EMBL/GenBank/DDBJ databases">
        <authorList>
            <person name="Chiriac C."/>
            <person name="Salcher M."/>
            <person name="Ghai R."/>
            <person name="Kavagutti S V."/>
        </authorList>
    </citation>
    <scope>NUCLEOTIDE SEQUENCE</scope>
</reference>
<feature type="transmembrane region" description="Helical" evidence="2">
    <location>
        <begin position="18"/>
        <end position="39"/>
    </location>
</feature>
<evidence type="ECO:0000256" key="1">
    <source>
        <dbReference type="SAM" id="MobiDB-lite"/>
    </source>
</evidence>
<name>A0A6J5MB82_9CAUD</name>
<proteinExistence type="predicted"/>
<protein>
    <submittedName>
        <fullName evidence="3">Uncharacterized protein</fullName>
    </submittedName>
</protein>
<evidence type="ECO:0000256" key="2">
    <source>
        <dbReference type="SAM" id="Phobius"/>
    </source>
</evidence>
<keyword evidence="2" id="KW-1133">Transmembrane helix</keyword>
<sequence>MKNFLINLNQRPIAVYPIYIKLTGSVNAGLLLSQIMYWYGAMKGKTFYKSDSEIMEETMLSVNELRHAKLRLKQMSFIKISLHGIPAKTHYTIDDKLLISEINECSLVESTKLNKSKPRNYNSDFNETNTENTTENTTKNTSDISSKNSIEFCQNEKEIYFEDLEEFPIFPSVEIKSVSVKKNEKQKLNPFQVVSDVEKERKENFASKEKKEAPERKPNPNYEAFTIFCQTFEQLSGANYPTDQNGHYIMMPKDAGNMVYLMRFIDKIDRNGNSHEALKIFMQAAWSLNDKWLKANFTIANLYSQASKIFTAYQTSSPAAKDKAYNDRLAELLAERMAKFED</sequence>
<evidence type="ECO:0000313" key="3">
    <source>
        <dbReference type="EMBL" id="CAB4143934.1"/>
    </source>
</evidence>
<organism evidence="3">
    <name type="scientific">uncultured Caudovirales phage</name>
    <dbReference type="NCBI Taxonomy" id="2100421"/>
    <lineage>
        <taxon>Viruses</taxon>
        <taxon>Duplodnaviria</taxon>
        <taxon>Heunggongvirae</taxon>
        <taxon>Uroviricota</taxon>
        <taxon>Caudoviricetes</taxon>
        <taxon>Peduoviridae</taxon>
        <taxon>Maltschvirus</taxon>
        <taxon>Maltschvirus maltsch</taxon>
    </lineage>
</organism>
<dbReference type="EMBL" id="LR796437">
    <property type="protein sequence ID" value="CAB4143934.1"/>
    <property type="molecule type" value="Genomic_DNA"/>
</dbReference>
<feature type="compositionally biased region" description="Low complexity" evidence="1">
    <location>
        <begin position="126"/>
        <end position="141"/>
    </location>
</feature>